<dbReference type="SUPFAM" id="SSF52402">
    <property type="entry name" value="Adenine nucleotide alpha hydrolases-like"/>
    <property type="match status" value="1"/>
</dbReference>
<dbReference type="EMBL" id="JAGSMN010000284">
    <property type="protein sequence ID" value="MBR7673982.1"/>
    <property type="molecule type" value="Genomic_DNA"/>
</dbReference>
<comment type="caution">
    <text evidence="2">The sequence shown here is derived from an EMBL/GenBank/DDBJ whole genome shotgun (WGS) entry which is preliminary data.</text>
</comment>
<proteinExistence type="predicted"/>
<evidence type="ECO:0000313" key="2">
    <source>
        <dbReference type="EMBL" id="MBR7673982.1"/>
    </source>
</evidence>
<dbReference type="InterPro" id="IPR001962">
    <property type="entry name" value="Asn_synthase"/>
</dbReference>
<gene>
    <name evidence="2" type="ORF">KDA82_13340</name>
</gene>
<sequence>MEFVVLPDHPAAEEVTAQLPEEYRKNTIRHRSGRPWLVGDWPAEAAVHVEAGPSKVVLLGTAHITEPALLNQLEKARSVRDLDRIVDRTAGCFHLVASLDGRVRFQGTLSGAREVFSTDCAGITVASNRVSVLSTLRRLTLAEDQLTLQLLDFTPPWPLSERSVWREIAPLPFAHYLALAPDGTAEPVRWWTPPAPEFPVEVAAPEFRKALASAVAARTSSSPVVGADLSGGMDSTSLCFLAAGQGSRLVTIRRRLMDPVNCEDSVADRAAADLPDAKHIVLEGDSAPSHYEAVDREDFATDEPPPFVAMASHMETVARIMAAHGVTRHLQGHGSDELAATGTTHLNAMAQQSLLGSLGMIRAMRARRRWSLGTTLRVVRKFPPYAEWLRRSAGELLSPPSPESEVGWEPAPHLPPWISGEAAELARETVLRAAATNPAPLSSLPTHHEILRCIRVNGTIVRFSNTLAGHSGVSFEAPYLDDRVVETALSVQLAGRQVMGRHKPVLAAALRGTVPDYVLDRTTKSHFTVDVYEGRRRNLGKLREMCEESRLVDLGLVDRGGFRRALSDIMPDPMHVGPLEKTLACEAWLRSVLEKAAQPQH</sequence>
<dbReference type="Proteomes" id="UP000675554">
    <property type="component" value="Unassembled WGS sequence"/>
</dbReference>
<keyword evidence="3" id="KW-1185">Reference proteome</keyword>
<organism evidence="2 3">
    <name type="scientific">Streptomyces daliensis</name>
    <dbReference type="NCBI Taxonomy" id="299421"/>
    <lineage>
        <taxon>Bacteria</taxon>
        <taxon>Bacillati</taxon>
        <taxon>Actinomycetota</taxon>
        <taxon>Actinomycetes</taxon>
        <taxon>Kitasatosporales</taxon>
        <taxon>Streptomycetaceae</taxon>
        <taxon>Streptomyces</taxon>
    </lineage>
</organism>
<name>A0A8T4IRW7_9ACTN</name>
<feature type="domain" description="Asparagine synthetase" evidence="1">
    <location>
        <begin position="206"/>
        <end position="589"/>
    </location>
</feature>
<evidence type="ECO:0000259" key="1">
    <source>
        <dbReference type="Pfam" id="PF00733"/>
    </source>
</evidence>
<accession>A0A8T4IRW7</accession>
<dbReference type="Pfam" id="PF00733">
    <property type="entry name" value="Asn_synthase"/>
    <property type="match status" value="1"/>
</dbReference>
<dbReference type="AlphaFoldDB" id="A0A8T4IRW7"/>
<dbReference type="InterPro" id="IPR014729">
    <property type="entry name" value="Rossmann-like_a/b/a_fold"/>
</dbReference>
<reference evidence="2" key="1">
    <citation type="submission" date="2021-04" db="EMBL/GenBank/DDBJ databases">
        <title>Sequencing of actinobacteria type strains.</title>
        <authorList>
            <person name="Nguyen G.-S."/>
            <person name="Wentzel A."/>
        </authorList>
    </citation>
    <scope>NUCLEOTIDE SEQUENCE</scope>
    <source>
        <strain evidence="2">DSM 42095</strain>
    </source>
</reference>
<dbReference type="Gene3D" id="3.40.50.620">
    <property type="entry name" value="HUPs"/>
    <property type="match status" value="2"/>
</dbReference>
<evidence type="ECO:0000313" key="3">
    <source>
        <dbReference type="Proteomes" id="UP000675554"/>
    </source>
</evidence>
<dbReference type="GO" id="GO:0004066">
    <property type="term" value="F:asparagine synthase (glutamine-hydrolyzing) activity"/>
    <property type="evidence" value="ECO:0007669"/>
    <property type="project" value="InterPro"/>
</dbReference>
<protein>
    <submittedName>
        <fullName evidence="2">Asparagine synthase</fullName>
    </submittedName>
</protein>
<dbReference type="GO" id="GO:0006529">
    <property type="term" value="P:asparagine biosynthetic process"/>
    <property type="evidence" value="ECO:0007669"/>
    <property type="project" value="InterPro"/>
</dbReference>